<dbReference type="GO" id="GO:0009228">
    <property type="term" value="P:thiamine biosynthetic process"/>
    <property type="evidence" value="ECO:0007669"/>
    <property type="project" value="UniProtKB-KW"/>
</dbReference>
<name>A0A415DV47_9FIRM</name>
<dbReference type="OrthoDB" id="9815348at2"/>
<dbReference type="InterPro" id="IPR022998">
    <property type="entry name" value="ThiamineP_synth_TenI"/>
</dbReference>
<reference evidence="4 5" key="1">
    <citation type="submission" date="2018-08" db="EMBL/GenBank/DDBJ databases">
        <title>A genome reference for cultivated species of the human gut microbiota.</title>
        <authorList>
            <person name="Zou Y."/>
            <person name="Xue W."/>
            <person name="Luo G."/>
        </authorList>
    </citation>
    <scope>NUCLEOTIDE SEQUENCE [LARGE SCALE GENOMIC DNA]</scope>
    <source>
        <strain evidence="4 5">AM07-24</strain>
    </source>
</reference>
<dbReference type="InterPro" id="IPR036206">
    <property type="entry name" value="ThiamineP_synth_sf"/>
</dbReference>
<comment type="caution">
    <text evidence="4">The sequence shown here is derived from an EMBL/GenBank/DDBJ whole genome shotgun (WGS) entry which is preliminary data.</text>
</comment>
<dbReference type="GO" id="GO:0004789">
    <property type="term" value="F:thiamine-phosphate diphosphorylase activity"/>
    <property type="evidence" value="ECO:0007669"/>
    <property type="project" value="TreeGrafter"/>
</dbReference>
<evidence type="ECO:0000313" key="5">
    <source>
        <dbReference type="Proteomes" id="UP000284841"/>
    </source>
</evidence>
<feature type="domain" description="Thiamine phosphate synthase/TenI" evidence="3">
    <location>
        <begin position="6"/>
        <end position="181"/>
    </location>
</feature>
<dbReference type="InterPro" id="IPR013785">
    <property type="entry name" value="Aldolase_TIM"/>
</dbReference>
<dbReference type="GO" id="GO:0005737">
    <property type="term" value="C:cytoplasm"/>
    <property type="evidence" value="ECO:0007669"/>
    <property type="project" value="TreeGrafter"/>
</dbReference>
<organism evidence="4 5">
    <name type="scientific">Emergencia timonensis</name>
    <dbReference type="NCBI Taxonomy" id="1776384"/>
    <lineage>
        <taxon>Bacteria</taxon>
        <taxon>Bacillati</taxon>
        <taxon>Bacillota</taxon>
        <taxon>Clostridia</taxon>
        <taxon>Peptostreptococcales</taxon>
        <taxon>Anaerovoracaceae</taxon>
        <taxon>Emergencia</taxon>
    </lineage>
</organism>
<protein>
    <submittedName>
        <fullName evidence="4">Thiamine phosphate synthase</fullName>
    </submittedName>
</protein>
<dbReference type="AlphaFoldDB" id="A0A415DV47"/>
<comment type="pathway">
    <text evidence="1">Cofactor biosynthesis; thiamine diphosphate biosynthesis.</text>
</comment>
<keyword evidence="2" id="KW-0784">Thiamine biosynthesis</keyword>
<dbReference type="PANTHER" id="PTHR20857">
    <property type="entry name" value="THIAMINE-PHOSPHATE PYROPHOSPHORYLASE"/>
    <property type="match status" value="1"/>
</dbReference>
<dbReference type="SUPFAM" id="SSF51391">
    <property type="entry name" value="Thiamin phosphate synthase"/>
    <property type="match status" value="1"/>
</dbReference>
<dbReference type="EMBL" id="QRMS01000007">
    <property type="protein sequence ID" value="RHJ84106.1"/>
    <property type="molecule type" value="Genomic_DNA"/>
</dbReference>
<evidence type="ECO:0000313" key="4">
    <source>
        <dbReference type="EMBL" id="RHJ84106.1"/>
    </source>
</evidence>
<dbReference type="Proteomes" id="UP000284841">
    <property type="component" value="Unassembled WGS sequence"/>
</dbReference>
<keyword evidence="5" id="KW-1185">Reference proteome</keyword>
<dbReference type="Gene3D" id="3.20.20.70">
    <property type="entry name" value="Aldolase class I"/>
    <property type="match status" value="1"/>
</dbReference>
<dbReference type="CDD" id="cd00564">
    <property type="entry name" value="TMP_TenI"/>
    <property type="match status" value="1"/>
</dbReference>
<dbReference type="PANTHER" id="PTHR20857:SF15">
    <property type="entry name" value="THIAMINE-PHOSPHATE SYNTHASE"/>
    <property type="match status" value="1"/>
</dbReference>
<evidence type="ECO:0000256" key="2">
    <source>
        <dbReference type="ARBA" id="ARBA00022977"/>
    </source>
</evidence>
<sequence length="185" mass="20426">MYRKICVTNRHLAQGDFLRQIERVTAAKPTALILREKDLTQEAYEELAVQVLAICREADVACYFHSQPQLAVKLNAQGIHLPLKMAASMSCEDRMRLPCLGISVHSKKEAVEAQKMGAAYIIYGHIFATDCKKGVPPRGLAMLRSICGSVSVPVYAIGGINEENAWQCIDAGAYGVCMMSKYMEL</sequence>
<dbReference type="RefSeq" id="WP_118336607.1">
    <property type="nucleotide sequence ID" value="NZ_AP025568.1"/>
</dbReference>
<evidence type="ECO:0000256" key="1">
    <source>
        <dbReference type="ARBA" id="ARBA00004948"/>
    </source>
</evidence>
<proteinExistence type="predicted"/>
<gene>
    <name evidence="4" type="ORF">DW099_18075</name>
</gene>
<dbReference type="Pfam" id="PF02581">
    <property type="entry name" value="TMP-TENI"/>
    <property type="match status" value="1"/>
</dbReference>
<evidence type="ECO:0000259" key="3">
    <source>
        <dbReference type="Pfam" id="PF02581"/>
    </source>
</evidence>
<accession>A0A415DV47</accession>
<dbReference type="STRING" id="1776384.GCA_900086585_00485"/>